<evidence type="ECO:0000259" key="2">
    <source>
        <dbReference type="Pfam" id="PF11924"/>
    </source>
</evidence>
<dbReference type="Pfam" id="PF11924">
    <property type="entry name" value="IAT_beta"/>
    <property type="match status" value="1"/>
</dbReference>
<dbReference type="InterPro" id="IPR051715">
    <property type="entry name" value="Intimin-Invasin_domain"/>
</dbReference>
<dbReference type="InterPro" id="IPR038177">
    <property type="entry name" value="IAT_beta_sf"/>
</dbReference>
<reference evidence="4" key="2">
    <citation type="submission" date="2016-10" db="EMBL/GenBank/DDBJ databases">
        <authorList>
            <person name="de Groot N.N."/>
        </authorList>
    </citation>
    <scope>NUCLEOTIDE SEQUENCE [LARGE SCALE GENOMIC DNA]</scope>
    <source>
        <strain evidence="4">DSM 17908</strain>
    </source>
</reference>
<proteinExistence type="inferred from homology"/>
<dbReference type="STRING" id="351675.SAMN05421680_10179"/>
<dbReference type="EMBL" id="NITY01000006">
    <property type="protein sequence ID" value="PHM40262.1"/>
    <property type="molecule type" value="Genomic_DNA"/>
</dbReference>
<dbReference type="PANTHER" id="PTHR39576:SF2">
    <property type="entry name" value="ATTACHING AND EFFACING PROTEIN HOMOLOG-RELATED"/>
    <property type="match status" value="1"/>
</dbReference>
<dbReference type="Proteomes" id="UP000198919">
    <property type="component" value="Unassembled WGS sequence"/>
</dbReference>
<comment type="similarity">
    <text evidence="1">Belongs to the intimin/invasin family.</text>
</comment>
<dbReference type="OrthoDB" id="6437047at2"/>
<dbReference type="GO" id="GO:0007155">
    <property type="term" value="P:cell adhesion"/>
    <property type="evidence" value="ECO:0007669"/>
    <property type="project" value="InterPro"/>
</dbReference>
<reference evidence="5" key="1">
    <citation type="submission" date="2016-10" db="EMBL/GenBank/DDBJ databases">
        <authorList>
            <person name="Varghese N."/>
            <person name="Submissions S."/>
        </authorList>
    </citation>
    <scope>NUCLEOTIDE SEQUENCE [LARGE SCALE GENOMIC DNA]</scope>
    <source>
        <strain evidence="5">DSM 17908</strain>
    </source>
</reference>
<sequence>MSSYKRKITGYFVVLCTLLFFSLFIKVFSNGSISTEYLGNVDKKKTEVVDTPNEKKLNSGVNHEITKRSNETLNSETFQTITNNIQAVNNILTSSPAELSEQAKSYALSKINNTVTSETQKWLSQFGTARINFGLDKKGTLKDSAFDLLLPFYDNKTDWLFFSQLSYRNKDSRDTVNLGLGGRYFYQNWMYGLNTFYDHDLTGKNQRLGFGGEVWSDYIKLSANTYWRLSDWKNSRNFNGYQERPANGYDINGEFFLPAYPNLGAKLTYEQYFGNDVTLFHDTKQKDPNLAKFGLTYTPVPLLTMGVDYKQGKGGHSETQFMAKINYKLGVPFSTQLSPGNVDAMRTLTGSRYDLVDRNNNIVLEHQKKIL</sequence>
<dbReference type="AlphaFoldDB" id="A0A1I3HV35"/>
<dbReference type="InterPro" id="IPR024519">
    <property type="entry name" value="IAT_beta"/>
</dbReference>
<gene>
    <name evidence="4" type="ORF">SAMN05421680_10179</name>
    <name evidence="3" type="ORF">Xmau_02018</name>
</gene>
<dbReference type="RefSeq" id="WP_092507071.1">
    <property type="nucleotide sequence ID" value="NZ_CAWNQB010000056.1"/>
</dbReference>
<evidence type="ECO:0000313" key="4">
    <source>
        <dbReference type="EMBL" id="SFI39541.1"/>
    </source>
</evidence>
<evidence type="ECO:0000313" key="3">
    <source>
        <dbReference type="EMBL" id="PHM40262.1"/>
    </source>
</evidence>
<dbReference type="Proteomes" id="UP000224607">
    <property type="component" value="Unassembled WGS sequence"/>
</dbReference>
<evidence type="ECO:0000313" key="6">
    <source>
        <dbReference type="Proteomes" id="UP000224607"/>
    </source>
</evidence>
<organism evidence="4 5">
    <name type="scientific">Xenorhabdus mauleonii</name>
    <dbReference type="NCBI Taxonomy" id="351675"/>
    <lineage>
        <taxon>Bacteria</taxon>
        <taxon>Pseudomonadati</taxon>
        <taxon>Pseudomonadota</taxon>
        <taxon>Gammaproteobacteria</taxon>
        <taxon>Enterobacterales</taxon>
        <taxon>Morganellaceae</taxon>
        <taxon>Xenorhabdus</taxon>
    </lineage>
</organism>
<protein>
    <submittedName>
        <fullName evidence="3 4">Invasin</fullName>
    </submittedName>
</protein>
<evidence type="ECO:0000256" key="1">
    <source>
        <dbReference type="ARBA" id="ARBA00010116"/>
    </source>
</evidence>
<dbReference type="Gene3D" id="2.40.160.160">
    <property type="entry name" value="Inverse autotransporter, beta-domain"/>
    <property type="match status" value="1"/>
</dbReference>
<dbReference type="GO" id="GO:0009279">
    <property type="term" value="C:cell outer membrane"/>
    <property type="evidence" value="ECO:0007669"/>
    <property type="project" value="TreeGrafter"/>
</dbReference>
<feature type="domain" description="Inverse autotransporter beta-domain" evidence="2">
    <location>
        <begin position="96"/>
        <end position="360"/>
    </location>
</feature>
<dbReference type="PRINTS" id="PR01369">
    <property type="entry name" value="INTIMIN"/>
</dbReference>
<dbReference type="InterPro" id="IPR003535">
    <property type="entry name" value="Intimin/invasin_bac"/>
</dbReference>
<evidence type="ECO:0000313" key="5">
    <source>
        <dbReference type="Proteomes" id="UP000198919"/>
    </source>
</evidence>
<accession>A0A1I3HV35</accession>
<dbReference type="PANTHER" id="PTHR39576">
    <property type="entry name" value="ATTACHING AND EFFACING PROTEIN HOMOLOG-RELATED-RELATED"/>
    <property type="match status" value="1"/>
</dbReference>
<reference evidence="3 6" key="3">
    <citation type="journal article" date="2017" name="Nat. Microbiol.">
        <title>Natural product diversity associated with the nematode symbionts Photorhabdus and Xenorhabdus.</title>
        <authorList>
            <person name="Tobias N.J."/>
            <person name="Wolff H."/>
            <person name="Djahanschiri B."/>
            <person name="Grundmann F."/>
            <person name="Kronenwerth M."/>
            <person name="Shi Y.M."/>
            <person name="Simonyi S."/>
            <person name="Grun P."/>
            <person name="Shapiro-Ilan D."/>
            <person name="Pidot S.J."/>
            <person name="Stinear T.P."/>
            <person name="Ebersberger I."/>
            <person name="Bode H.B."/>
        </authorList>
    </citation>
    <scope>NUCLEOTIDE SEQUENCE [LARGE SCALE GENOMIC DNA]</scope>
    <source>
        <strain evidence="3 6">DSM 17908</strain>
    </source>
</reference>
<keyword evidence="6" id="KW-1185">Reference proteome</keyword>
<dbReference type="EMBL" id="FORG01000001">
    <property type="protein sequence ID" value="SFI39541.1"/>
    <property type="molecule type" value="Genomic_DNA"/>
</dbReference>
<name>A0A1I3HV35_9GAMM</name>
<dbReference type="FunFam" id="2.40.160.160:FF:000001">
    <property type="entry name" value="Intimin-like inverse autotransporter SinH"/>
    <property type="match status" value="1"/>
</dbReference>